<evidence type="ECO:0000313" key="2">
    <source>
        <dbReference type="Proteomes" id="UP000632828"/>
    </source>
</evidence>
<dbReference type="AlphaFoldDB" id="A0A8J6UL14"/>
<comment type="caution">
    <text evidence="1">The sequence shown here is derived from an EMBL/GenBank/DDBJ whole genome shotgun (WGS) entry which is preliminary data.</text>
</comment>
<sequence>MTHLTECNAIQDIVELLAHDGFDSLGEAVRLERQHHLGVGPYEQK</sequence>
<protein>
    <submittedName>
        <fullName evidence="1">Uncharacterized protein</fullName>
    </submittedName>
</protein>
<dbReference type="EMBL" id="JACWUN010000006">
    <property type="protein sequence ID" value="MBD1400382.1"/>
    <property type="molecule type" value="Genomic_DNA"/>
</dbReference>
<reference evidence="1" key="1">
    <citation type="submission" date="2020-09" db="EMBL/GenBank/DDBJ databases">
        <title>Pelobacter alkaliphilus sp. nov., a novel anaerobic arsenate-reducing bacterium from terrestrial mud volcano.</title>
        <authorList>
            <person name="Khomyakova M.A."/>
            <person name="Merkel A.Y."/>
            <person name="Slobodkin A.I."/>
        </authorList>
    </citation>
    <scope>NUCLEOTIDE SEQUENCE</scope>
    <source>
        <strain evidence="1">M08fum</strain>
    </source>
</reference>
<name>A0A8J6UL14_9BACT</name>
<organism evidence="1 2">
    <name type="scientific">Pelovirga terrestris</name>
    <dbReference type="NCBI Taxonomy" id="2771352"/>
    <lineage>
        <taxon>Bacteria</taxon>
        <taxon>Pseudomonadati</taxon>
        <taxon>Thermodesulfobacteriota</taxon>
        <taxon>Desulfuromonadia</taxon>
        <taxon>Geobacterales</taxon>
        <taxon>Geobacteraceae</taxon>
        <taxon>Pelovirga</taxon>
    </lineage>
</organism>
<gene>
    <name evidence="1" type="ORF">ICT70_06840</name>
</gene>
<accession>A0A8J6UL14</accession>
<dbReference type="Proteomes" id="UP000632828">
    <property type="component" value="Unassembled WGS sequence"/>
</dbReference>
<proteinExistence type="predicted"/>
<keyword evidence="2" id="KW-1185">Reference proteome</keyword>
<dbReference type="RefSeq" id="WP_191154826.1">
    <property type="nucleotide sequence ID" value="NZ_JACWUN010000006.1"/>
</dbReference>
<evidence type="ECO:0000313" key="1">
    <source>
        <dbReference type="EMBL" id="MBD1400382.1"/>
    </source>
</evidence>